<dbReference type="InterPro" id="IPR000836">
    <property type="entry name" value="PRTase_dom"/>
</dbReference>
<comment type="similarity">
    <text evidence="1">Belongs to the ComF/GntX family.</text>
</comment>
<evidence type="ECO:0000259" key="3">
    <source>
        <dbReference type="Pfam" id="PF18912"/>
    </source>
</evidence>
<feature type="domain" description="Double zinc ribbon" evidence="3">
    <location>
        <begin position="20"/>
        <end position="68"/>
    </location>
</feature>
<dbReference type="Proteomes" id="UP000604481">
    <property type="component" value="Unassembled WGS sequence"/>
</dbReference>
<feature type="domain" description="Phosphoribosyltransferase" evidence="2">
    <location>
        <begin position="143"/>
        <end position="242"/>
    </location>
</feature>
<organism evidence="4 5">
    <name type="scientific">Chitinilyticum piscinae</name>
    <dbReference type="NCBI Taxonomy" id="2866724"/>
    <lineage>
        <taxon>Bacteria</taxon>
        <taxon>Pseudomonadati</taxon>
        <taxon>Pseudomonadota</taxon>
        <taxon>Betaproteobacteria</taxon>
        <taxon>Neisseriales</taxon>
        <taxon>Chitinibacteraceae</taxon>
        <taxon>Chitinilyticum</taxon>
    </lineage>
</organism>
<dbReference type="InterPro" id="IPR044005">
    <property type="entry name" value="DZR_2"/>
</dbReference>
<dbReference type="Pfam" id="PF00156">
    <property type="entry name" value="Pribosyltran"/>
    <property type="match status" value="1"/>
</dbReference>
<keyword evidence="5" id="KW-1185">Reference proteome</keyword>
<gene>
    <name evidence="4" type="ORF">INR99_15460</name>
</gene>
<proteinExistence type="inferred from homology"/>
<evidence type="ECO:0000313" key="5">
    <source>
        <dbReference type="Proteomes" id="UP000604481"/>
    </source>
</evidence>
<dbReference type="EMBL" id="JADFUA010000012">
    <property type="protein sequence ID" value="MBE9610736.1"/>
    <property type="molecule type" value="Genomic_DNA"/>
</dbReference>
<dbReference type="SUPFAM" id="SSF53271">
    <property type="entry name" value="PRTase-like"/>
    <property type="match status" value="1"/>
</dbReference>
<reference evidence="4 5" key="1">
    <citation type="submission" date="2020-10" db="EMBL/GenBank/DDBJ databases">
        <title>The genome sequence of Chitinilyticum litopenaei 4Y14.</title>
        <authorList>
            <person name="Liu Y."/>
        </authorList>
    </citation>
    <scope>NUCLEOTIDE SEQUENCE [LARGE SCALE GENOMIC DNA]</scope>
    <source>
        <strain evidence="4 5">4Y14</strain>
    </source>
</reference>
<dbReference type="PANTHER" id="PTHR47505">
    <property type="entry name" value="DNA UTILIZATION PROTEIN YHGH"/>
    <property type="match status" value="1"/>
</dbReference>
<dbReference type="InterPro" id="IPR029057">
    <property type="entry name" value="PRTase-like"/>
</dbReference>
<protein>
    <submittedName>
        <fullName evidence="4">ComF family protein</fullName>
    </submittedName>
</protein>
<evidence type="ECO:0000313" key="4">
    <source>
        <dbReference type="EMBL" id="MBE9610736.1"/>
    </source>
</evidence>
<evidence type="ECO:0000259" key="2">
    <source>
        <dbReference type="Pfam" id="PF00156"/>
    </source>
</evidence>
<dbReference type="CDD" id="cd06223">
    <property type="entry name" value="PRTases_typeI"/>
    <property type="match status" value="1"/>
</dbReference>
<evidence type="ECO:0000256" key="1">
    <source>
        <dbReference type="ARBA" id="ARBA00008007"/>
    </source>
</evidence>
<dbReference type="AlphaFoldDB" id="A0A8J7K2N8"/>
<dbReference type="Pfam" id="PF18912">
    <property type="entry name" value="DZR_2"/>
    <property type="match status" value="1"/>
</dbReference>
<dbReference type="PANTHER" id="PTHR47505:SF1">
    <property type="entry name" value="DNA UTILIZATION PROTEIN YHGH"/>
    <property type="match status" value="1"/>
</dbReference>
<accession>A0A8J7K2N8</accession>
<dbReference type="InterPro" id="IPR051910">
    <property type="entry name" value="ComF/GntX_DNA_util-trans"/>
</dbReference>
<dbReference type="RefSeq" id="WP_194117281.1">
    <property type="nucleotide sequence ID" value="NZ_JADFUA010000012.1"/>
</dbReference>
<name>A0A8J7K2N8_9NEIS</name>
<sequence length="248" mass="26705">MQSIILNNIRLLASRVCQRLPCRCLLCRGSAADALCPACLRALPWLTTATCPVCAQPSPGGGHCGHCLSKPPAFAACHALFAYQPPLSELILAGKYGQRWSLWPLLGTLMAAHAPRLQQQAVLLPMPLHASRLRERGFNQAQELASAIAQHSGLPLELGWLARRRDTGHQSRLSRRERERNLRQAFSTSPAVAGREIVLIDDVLTSGATLDAAARALLTAGASRVSGWVLARTLAQAYPPSDSAANNQ</sequence>
<comment type="caution">
    <text evidence="4">The sequence shown here is derived from an EMBL/GenBank/DDBJ whole genome shotgun (WGS) entry which is preliminary data.</text>
</comment>
<dbReference type="Gene3D" id="3.40.50.2020">
    <property type="match status" value="1"/>
</dbReference>